<dbReference type="AlphaFoldDB" id="A0AAW1PH14"/>
<sequence>MARSPVKTLCVRSYKKSKSGDQGFASALKKRSANVSLAGLAITIGTILWLDTTLVEARSDRPEINLDRVDTSSEKRFDRLERSLHKGVARLEDRFDRLEKELDAKFNRVHDRIDGVLLRELFK</sequence>
<feature type="coiled-coil region" evidence="1">
    <location>
        <begin position="81"/>
        <end position="108"/>
    </location>
</feature>
<organism evidence="2 3">
    <name type="scientific">Symbiochloris irregularis</name>
    <dbReference type="NCBI Taxonomy" id="706552"/>
    <lineage>
        <taxon>Eukaryota</taxon>
        <taxon>Viridiplantae</taxon>
        <taxon>Chlorophyta</taxon>
        <taxon>core chlorophytes</taxon>
        <taxon>Trebouxiophyceae</taxon>
        <taxon>Trebouxiales</taxon>
        <taxon>Trebouxiaceae</taxon>
        <taxon>Symbiochloris</taxon>
    </lineage>
</organism>
<keyword evidence="1" id="KW-0175">Coiled coil</keyword>
<evidence type="ECO:0000256" key="1">
    <source>
        <dbReference type="SAM" id="Coils"/>
    </source>
</evidence>
<gene>
    <name evidence="2" type="ORF">WJX73_009425</name>
</gene>
<protein>
    <submittedName>
        <fullName evidence="2">Uncharacterized protein</fullName>
    </submittedName>
</protein>
<reference evidence="2 3" key="1">
    <citation type="journal article" date="2024" name="Nat. Commun.">
        <title>Phylogenomics reveals the evolutionary origins of lichenization in chlorophyte algae.</title>
        <authorList>
            <person name="Puginier C."/>
            <person name="Libourel C."/>
            <person name="Otte J."/>
            <person name="Skaloud P."/>
            <person name="Haon M."/>
            <person name="Grisel S."/>
            <person name="Petersen M."/>
            <person name="Berrin J.G."/>
            <person name="Delaux P.M."/>
            <person name="Dal Grande F."/>
            <person name="Keller J."/>
        </authorList>
    </citation>
    <scope>NUCLEOTIDE SEQUENCE [LARGE SCALE GENOMIC DNA]</scope>
    <source>
        <strain evidence="2 3">SAG 2036</strain>
    </source>
</reference>
<dbReference type="EMBL" id="JALJOQ010000030">
    <property type="protein sequence ID" value="KAK9807458.1"/>
    <property type="molecule type" value="Genomic_DNA"/>
</dbReference>
<accession>A0AAW1PH14</accession>
<keyword evidence="3" id="KW-1185">Reference proteome</keyword>
<evidence type="ECO:0000313" key="2">
    <source>
        <dbReference type="EMBL" id="KAK9807458.1"/>
    </source>
</evidence>
<comment type="caution">
    <text evidence="2">The sequence shown here is derived from an EMBL/GenBank/DDBJ whole genome shotgun (WGS) entry which is preliminary data.</text>
</comment>
<evidence type="ECO:0000313" key="3">
    <source>
        <dbReference type="Proteomes" id="UP001465755"/>
    </source>
</evidence>
<proteinExistence type="predicted"/>
<name>A0AAW1PH14_9CHLO</name>
<dbReference type="Proteomes" id="UP001465755">
    <property type="component" value="Unassembled WGS sequence"/>
</dbReference>